<dbReference type="InterPro" id="IPR004193">
    <property type="entry name" value="Glyco_hydro_13_N"/>
</dbReference>
<evidence type="ECO:0000256" key="1">
    <source>
        <dbReference type="ARBA" id="ARBA00004496"/>
    </source>
</evidence>
<keyword evidence="6" id="KW-0963">Cytoplasm</keyword>
<evidence type="ECO:0000256" key="9">
    <source>
        <dbReference type="ARBA" id="ARBA00023295"/>
    </source>
</evidence>
<evidence type="ECO:0000256" key="11">
    <source>
        <dbReference type="ARBA" id="ARBA00033284"/>
    </source>
</evidence>
<accession>A0ABT1D1Z8</accession>
<protein>
    <recommendedName>
        <fullName evidence="5 13">Malto-oligosyltrehalose trehalohydrolase</fullName>
        <shortName evidence="14">MTHase</shortName>
        <ecNumber evidence="4 13">3.2.1.141</ecNumber>
    </recommendedName>
    <alternativeName>
        <fullName evidence="11 14">4-alpha-D-((1-&gt;4)-alpha-D-glucano)trehalose trehalohydrolase</fullName>
    </alternativeName>
    <alternativeName>
        <fullName evidence="10 14">Maltooligosyl trehalose trehalohydrolase</fullName>
    </alternativeName>
</protein>
<dbReference type="InterPro" id="IPR017853">
    <property type="entry name" value="GH"/>
</dbReference>
<dbReference type="Pfam" id="PF00128">
    <property type="entry name" value="Alpha-amylase"/>
    <property type="match status" value="1"/>
</dbReference>
<dbReference type="Gene3D" id="1.10.10.760">
    <property type="entry name" value="E-set domains of sugar-utilizing enzymes"/>
    <property type="match status" value="1"/>
</dbReference>
<sequence length="606" mass="67164">MSHPNPVGQPFRRRHAMPFGAELQREGVRFRLWAPSHEAVRLELDGAPAPLPMQRGEGGWHELVRAEARAGSRYRFVLPDGQRVPDPASRYQPEDVHGPSEVVDPAAYAWGDAGWAGRPWEEAVLYELHVGAFTPEGSFRAAIGRLDHLVALGVTAIEIMPVAEFPGGRNWGYDGVLPFAPDASYGRPEDLKALVDAAHARGLMVLLDVVYNHFGPEGNYLWAVAGETFTDRHKTPWGAAINFDGPGSEEVRAFFLHNALYWIEEFHLDGLRLDAVHAILDDSKRHILAELAERLRAAAPGRHIHLVLENEHNEASRLRRDDAGRPLQHTAQWNDDVHHVLHVAATGESSGYYAEYHGDARKLGRALAEGFAFQGEHMPYRGHPRGEPSAGLPPTAFVAFIQNHDQVGNRAFGDRLSASAAPEALRAIAACYLLLPQVPMLFMGEEWAAAQPFPFFCDFGPDLADAVREGRRNEFARFPEFADPESRARIPDPMAEATFASAKLRWEDTARPPHAGWLDWYRRILAVRHAEIIPRLSGIRRGGAFEILGESAVAVQWAFPHGILHLRANLAPRPLPVSAPPGRLLWQEGKPGGAWFLGWSIEETAA</sequence>
<dbReference type="EC" id="3.2.1.141" evidence="4 13"/>
<comment type="caution">
    <text evidence="16">The sequence shown here is derived from an EMBL/GenBank/DDBJ whole genome shotgun (WGS) entry which is preliminary data.</text>
</comment>
<dbReference type="Proteomes" id="UP001523392">
    <property type="component" value="Unassembled WGS sequence"/>
</dbReference>
<dbReference type="CDD" id="cd11325">
    <property type="entry name" value="AmyAc_GTHase"/>
    <property type="match status" value="1"/>
</dbReference>
<comment type="similarity">
    <text evidence="3 14">Belongs to the glycosyl hydrolase 13 family.</text>
</comment>
<dbReference type="NCBIfam" id="TIGR02402">
    <property type="entry name" value="trehalose_TreZ"/>
    <property type="match status" value="1"/>
</dbReference>
<dbReference type="SUPFAM" id="SSF51445">
    <property type="entry name" value="(Trans)glycosidases"/>
    <property type="match status" value="1"/>
</dbReference>
<dbReference type="InterPro" id="IPR013783">
    <property type="entry name" value="Ig-like_fold"/>
</dbReference>
<dbReference type="InterPro" id="IPR014756">
    <property type="entry name" value="Ig_E-set"/>
</dbReference>
<dbReference type="CDD" id="cd02853">
    <property type="entry name" value="E_set_MTHase_like_N"/>
    <property type="match status" value="1"/>
</dbReference>
<keyword evidence="8" id="KW-0119">Carbohydrate metabolism</keyword>
<evidence type="ECO:0000256" key="3">
    <source>
        <dbReference type="ARBA" id="ARBA00008061"/>
    </source>
</evidence>
<evidence type="ECO:0000256" key="7">
    <source>
        <dbReference type="ARBA" id="ARBA00022801"/>
    </source>
</evidence>
<dbReference type="PANTHER" id="PTHR43651:SF11">
    <property type="entry name" value="MALTO-OLIGOSYLTREHALOSE TREHALOHYDROLASE"/>
    <property type="match status" value="1"/>
</dbReference>
<comment type="catalytic activity">
    <reaction evidence="12 14">
        <text>hydrolysis of (1-&gt;4)-alpha-D-glucosidic linkage in 4-alpha-D-[(1-&gt;4)-alpha-D-glucanosyl]n trehalose to yield trehalose and (1-&gt;4)-alpha-D-glucan.</text>
        <dbReference type="EC" id="3.2.1.141"/>
    </reaction>
</comment>
<dbReference type="PANTHER" id="PTHR43651">
    <property type="entry name" value="1,4-ALPHA-GLUCAN-BRANCHING ENZYME"/>
    <property type="match status" value="1"/>
</dbReference>
<evidence type="ECO:0000256" key="2">
    <source>
        <dbReference type="ARBA" id="ARBA00005199"/>
    </source>
</evidence>
<evidence type="ECO:0000313" key="16">
    <source>
        <dbReference type="EMBL" id="MCO6415050.1"/>
    </source>
</evidence>
<dbReference type="SMART" id="SM00642">
    <property type="entry name" value="Aamy"/>
    <property type="match status" value="1"/>
</dbReference>
<dbReference type="InterPro" id="IPR022567">
    <property type="entry name" value="DUF3459"/>
</dbReference>
<comment type="subcellular location">
    <subcellularLocation>
        <location evidence="1">Cytoplasm</location>
    </subcellularLocation>
</comment>
<organism evidence="16 17">
    <name type="scientific">Siccirubricoccus soli</name>
    <dbReference type="NCBI Taxonomy" id="2899147"/>
    <lineage>
        <taxon>Bacteria</taxon>
        <taxon>Pseudomonadati</taxon>
        <taxon>Pseudomonadota</taxon>
        <taxon>Alphaproteobacteria</taxon>
        <taxon>Acetobacterales</taxon>
        <taxon>Roseomonadaceae</taxon>
        <taxon>Siccirubricoccus</taxon>
    </lineage>
</organism>
<dbReference type="RefSeq" id="WP_252951659.1">
    <property type="nucleotide sequence ID" value="NZ_JAFIRR010000015.1"/>
</dbReference>
<evidence type="ECO:0000256" key="5">
    <source>
        <dbReference type="ARBA" id="ARBA00015938"/>
    </source>
</evidence>
<comment type="pathway">
    <text evidence="2 14">Glycan biosynthesis; trehalose biosynthesis.</text>
</comment>
<dbReference type="Pfam" id="PF02922">
    <property type="entry name" value="CBM_48"/>
    <property type="match status" value="1"/>
</dbReference>
<evidence type="ECO:0000313" key="17">
    <source>
        <dbReference type="Proteomes" id="UP001523392"/>
    </source>
</evidence>
<dbReference type="SUPFAM" id="SSF81296">
    <property type="entry name" value="E set domains"/>
    <property type="match status" value="1"/>
</dbReference>
<evidence type="ECO:0000256" key="10">
    <source>
        <dbReference type="ARBA" id="ARBA00032057"/>
    </source>
</evidence>
<keyword evidence="17" id="KW-1185">Reference proteome</keyword>
<dbReference type="Pfam" id="PF11941">
    <property type="entry name" value="DUF3459"/>
    <property type="match status" value="1"/>
</dbReference>
<dbReference type="EMBL" id="JAFIRR010000015">
    <property type="protein sequence ID" value="MCO6415050.1"/>
    <property type="molecule type" value="Genomic_DNA"/>
</dbReference>
<gene>
    <name evidence="16" type="primary">treZ</name>
    <name evidence="16" type="ORF">JYK14_02505</name>
</gene>
<dbReference type="InterPro" id="IPR006047">
    <property type="entry name" value="GH13_cat_dom"/>
</dbReference>
<evidence type="ECO:0000256" key="12">
    <source>
        <dbReference type="ARBA" id="ARBA00034013"/>
    </source>
</evidence>
<dbReference type="Gene3D" id="3.20.20.80">
    <property type="entry name" value="Glycosidases"/>
    <property type="match status" value="1"/>
</dbReference>
<evidence type="ECO:0000256" key="13">
    <source>
        <dbReference type="NCBIfam" id="TIGR02402"/>
    </source>
</evidence>
<dbReference type="PIRSF" id="PIRSF006337">
    <property type="entry name" value="Trehalose_TreZ"/>
    <property type="match status" value="1"/>
</dbReference>
<name>A0ABT1D1Z8_9PROT</name>
<dbReference type="InterPro" id="IPR044901">
    <property type="entry name" value="Trehalose_TreZ_E-set_sf"/>
</dbReference>
<proteinExistence type="inferred from homology"/>
<dbReference type="InterPro" id="IPR012768">
    <property type="entry name" value="Trehalose_TreZ"/>
</dbReference>
<dbReference type="Gene3D" id="2.60.40.10">
    <property type="entry name" value="Immunoglobulins"/>
    <property type="match status" value="1"/>
</dbReference>
<reference evidence="16 17" key="1">
    <citation type="submission" date="2021-12" db="EMBL/GenBank/DDBJ databases">
        <title>Siccirubricoccus leaddurans sp. nov., a high concentration Zn2+ tolerance bacterium.</title>
        <authorList>
            <person name="Cao Y."/>
        </authorList>
    </citation>
    <scope>NUCLEOTIDE SEQUENCE [LARGE SCALE GENOMIC DNA]</scope>
    <source>
        <strain evidence="16 17">KC 17139</strain>
    </source>
</reference>
<evidence type="ECO:0000256" key="14">
    <source>
        <dbReference type="PIRNR" id="PIRNR006337"/>
    </source>
</evidence>
<evidence type="ECO:0000256" key="4">
    <source>
        <dbReference type="ARBA" id="ARBA00012268"/>
    </source>
</evidence>
<feature type="domain" description="Glycosyl hydrolase family 13 catalytic" evidence="15">
    <location>
        <begin position="127"/>
        <end position="489"/>
    </location>
</feature>
<keyword evidence="9 14" id="KW-0326">Glycosidase</keyword>
<evidence type="ECO:0000256" key="8">
    <source>
        <dbReference type="ARBA" id="ARBA00023277"/>
    </source>
</evidence>
<evidence type="ECO:0000256" key="6">
    <source>
        <dbReference type="ARBA" id="ARBA00022490"/>
    </source>
</evidence>
<evidence type="ECO:0000259" key="15">
    <source>
        <dbReference type="SMART" id="SM00642"/>
    </source>
</evidence>
<keyword evidence="7 14" id="KW-0378">Hydrolase</keyword>